<dbReference type="AlphaFoldDB" id="A0A4S4F5D1"/>
<organism evidence="1 2">
    <name type="scientific">Bifidobacterium pseudolongum</name>
    <dbReference type="NCBI Taxonomy" id="1694"/>
    <lineage>
        <taxon>Bacteria</taxon>
        <taxon>Bacillati</taxon>
        <taxon>Actinomycetota</taxon>
        <taxon>Actinomycetes</taxon>
        <taxon>Bifidobacteriales</taxon>
        <taxon>Bifidobacteriaceae</taxon>
        <taxon>Bifidobacterium</taxon>
    </lineage>
</organism>
<dbReference type="RefSeq" id="WP_136511488.1">
    <property type="nucleotide sequence ID" value="NZ_SSTF01000019.1"/>
</dbReference>
<name>A0A4S4F5D1_9BIFI</name>
<gene>
    <name evidence="1" type="ORF">E5991_06985</name>
</gene>
<reference evidence="1 2" key="1">
    <citation type="submission" date="2019-04" db="EMBL/GenBank/DDBJ databases">
        <title>Microbes associate with the intestines of laboratory mice.</title>
        <authorList>
            <person name="Navarre W."/>
            <person name="Wong E."/>
            <person name="Huang K.C."/>
            <person name="Tropini C."/>
            <person name="Ng K."/>
            <person name="Yu B."/>
        </authorList>
    </citation>
    <scope>NUCLEOTIDE SEQUENCE [LARGE SCALE GENOMIC DNA]</scope>
    <source>
        <strain evidence="1 2">NM87_A27A</strain>
    </source>
</reference>
<comment type="caution">
    <text evidence="1">The sequence shown here is derived from an EMBL/GenBank/DDBJ whole genome shotgun (WGS) entry which is preliminary data.</text>
</comment>
<evidence type="ECO:0008006" key="3">
    <source>
        <dbReference type="Google" id="ProtNLM"/>
    </source>
</evidence>
<proteinExistence type="predicted"/>
<evidence type="ECO:0000313" key="1">
    <source>
        <dbReference type="EMBL" id="THG24939.1"/>
    </source>
</evidence>
<protein>
    <recommendedName>
        <fullName evidence="3">Tail fiber protein</fullName>
    </recommendedName>
</protein>
<dbReference type="Proteomes" id="UP000306798">
    <property type="component" value="Unassembled WGS sequence"/>
</dbReference>
<evidence type="ECO:0000313" key="2">
    <source>
        <dbReference type="Proteomes" id="UP000306798"/>
    </source>
</evidence>
<accession>A0A4S4F5D1</accession>
<dbReference type="EMBL" id="SSTF01000019">
    <property type="protein sequence ID" value="THG24939.1"/>
    <property type="molecule type" value="Genomic_DNA"/>
</dbReference>
<sequence>MSAQTPIYGIEYPTESDLVRDIADHLKTEAQTVETALHEVDQRATPAGSTPVIAQNYDQLSTLGGVTGQTGYVTNDESGRNGMYIRGANGWTRGGTTAPADGTNLELANNDGWDATDSKAYLFMGMMLVHIRVTRKTANWTKNCYQQEKIAQLGPLLRPPQHYHFRGFATNGGAKVPDVGILVQVDGSVMIESLANNMTINKDALITCACIFPTVQF</sequence>